<dbReference type="Gene3D" id="3.40.50.11210">
    <property type="entry name" value="Rap/Ran-GAP"/>
    <property type="match status" value="1"/>
</dbReference>
<accession>L7FN97</accession>
<dbReference type="PANTHER" id="PTHR15711">
    <property type="entry name" value="RAP GTPASE-ACTIVATING PROTEIN"/>
    <property type="match status" value="1"/>
</dbReference>
<dbReference type="KEGG" id="eiv:EIN_129890"/>
<dbReference type="SMART" id="SM00248">
    <property type="entry name" value="ANK"/>
    <property type="match status" value="5"/>
</dbReference>
<protein>
    <submittedName>
        <fullName evidence="5">Rap GTPase-activating protein, putative</fullName>
    </submittedName>
</protein>
<dbReference type="AlphaFoldDB" id="L7FN97"/>
<keyword evidence="1" id="KW-0343">GTPase activation</keyword>
<dbReference type="Proteomes" id="UP000014680">
    <property type="component" value="Unassembled WGS sequence"/>
</dbReference>
<dbReference type="RefSeq" id="XP_004258380.1">
    <property type="nucleotide sequence ID" value="XM_004258332.1"/>
</dbReference>
<dbReference type="GO" id="GO:0005737">
    <property type="term" value="C:cytoplasm"/>
    <property type="evidence" value="ECO:0007669"/>
    <property type="project" value="TreeGrafter"/>
</dbReference>
<feature type="domain" description="Rap-GAP" evidence="4">
    <location>
        <begin position="570"/>
        <end position="793"/>
    </location>
</feature>
<dbReference type="OrthoDB" id="6130038at2759"/>
<sequence length="800" mass="91681">MSLPSHHSKTPDFHSDFSSQHKSSEDERVDAACLQIEEENIELRAKLEKYQSGFMQSLGMLKEYRTLVNYFPIRGEHFCSGTIEKSSASTDTYSVRFPQPFPTAPNVVVCVLFPKIIKVNTRLNPVVSCDGFVFKVIPGVPVLADDMFYFWIASCPILPSSEKISDVVDKMTSAKVISEKDAETTISKYIKKYNVNDYDVNGKTLLYHVCAKGYANVVEMLLTKGADPNICDENQYSPLHVALHTDKIVMRIVELLLSKGADRLVKNERMKTPLHYLCQNKNLGQYIPVLKLLLDFDNKSEESQKMRQKYVNDASFEGDTALTLVCTNSLNDEAIKILCESGADVNHSVNNGAFPLYSAVNKGNVKLMELLIRYGGDIGKMYQKKPLSQVAEEKGHMEKLMEIIRVKYADSRMSDEQIKEMSETFDTIVFPVEQWTETLLMSKPILIDLESLPTKSHVENFFTCTTHKYENLLVNNVHDPQACTHYYSVFFRENDHTNYIINSENETIVVSISDEFSEKKMKRVIVRTKRFDTRKTYENKTDQQILKELFPDYKKKSAASVRGFPMYNALMNFEDFFIYNRYKFGVLYAGIGQTKEREFYNNRNGSEHFEKFLELLGTKTELFGFGGFAGGLDTKNRSMGKYCVSRRFSRDNIEIMFHVSTYMPLMENNEQQIGRKKHIGNDVVVLIFKEYSGVIEPIDVSSFKTQYSHCYIVVGCDVSQNNPPDKFQYSVNIWCKKEVAPVAPFITTDAYQHSEQFGEFLVAKMINAERAAQDSLTFRAKKLIVRQSRLEILSNSQPRL</sequence>
<dbReference type="PROSITE" id="PS50088">
    <property type="entry name" value="ANK_REPEAT"/>
    <property type="match status" value="3"/>
</dbReference>
<dbReference type="GeneID" id="14890572"/>
<keyword evidence="2" id="KW-0040">ANK repeat</keyword>
<gene>
    <name evidence="5" type="ORF">EIN_129890</name>
</gene>
<reference evidence="5 6" key="1">
    <citation type="submission" date="2012-10" db="EMBL/GenBank/DDBJ databases">
        <authorList>
            <person name="Zafar N."/>
            <person name="Inman J."/>
            <person name="Hall N."/>
            <person name="Lorenzi H."/>
            <person name="Caler E."/>
        </authorList>
    </citation>
    <scope>NUCLEOTIDE SEQUENCE [LARGE SCALE GENOMIC DNA]</scope>
    <source>
        <strain evidence="5 6">IP1</strain>
    </source>
</reference>
<dbReference type="PANTHER" id="PTHR15711:SF22">
    <property type="entry name" value="RAP-GAP DOMAIN-CONTAINING PROTEIN"/>
    <property type="match status" value="1"/>
</dbReference>
<dbReference type="PROSITE" id="PS50085">
    <property type="entry name" value="RAPGAP"/>
    <property type="match status" value="1"/>
</dbReference>
<evidence type="ECO:0000256" key="2">
    <source>
        <dbReference type="PROSITE-ProRule" id="PRU00023"/>
    </source>
</evidence>
<evidence type="ECO:0000259" key="4">
    <source>
        <dbReference type="PROSITE" id="PS50085"/>
    </source>
</evidence>
<dbReference type="InterPro" id="IPR035974">
    <property type="entry name" value="Rap/Ran-GAP_sf"/>
</dbReference>
<dbReference type="InterPro" id="IPR000331">
    <property type="entry name" value="Rap/Ran_GAP_dom"/>
</dbReference>
<feature type="region of interest" description="Disordered" evidence="3">
    <location>
        <begin position="1"/>
        <end position="22"/>
    </location>
</feature>
<dbReference type="SUPFAM" id="SSF111347">
    <property type="entry name" value="Rap/Ran-GAP"/>
    <property type="match status" value="1"/>
</dbReference>
<proteinExistence type="predicted"/>
<dbReference type="Pfam" id="PF02145">
    <property type="entry name" value="Rap_GAP"/>
    <property type="match status" value="1"/>
</dbReference>
<evidence type="ECO:0000256" key="3">
    <source>
        <dbReference type="SAM" id="MobiDB-lite"/>
    </source>
</evidence>
<dbReference type="InterPro" id="IPR036770">
    <property type="entry name" value="Ankyrin_rpt-contain_sf"/>
</dbReference>
<keyword evidence="6" id="KW-1185">Reference proteome</keyword>
<feature type="repeat" description="ANK" evidence="2">
    <location>
        <begin position="201"/>
        <end position="233"/>
    </location>
</feature>
<feature type="repeat" description="ANK" evidence="2">
    <location>
        <begin position="234"/>
        <end position="268"/>
    </location>
</feature>
<dbReference type="EMBL" id="KB206458">
    <property type="protein sequence ID" value="ELP91609.1"/>
    <property type="molecule type" value="Genomic_DNA"/>
</dbReference>
<dbReference type="InterPro" id="IPR002110">
    <property type="entry name" value="Ankyrin_rpt"/>
</dbReference>
<evidence type="ECO:0000256" key="1">
    <source>
        <dbReference type="ARBA" id="ARBA00022468"/>
    </source>
</evidence>
<evidence type="ECO:0000313" key="6">
    <source>
        <dbReference type="Proteomes" id="UP000014680"/>
    </source>
</evidence>
<dbReference type="InterPro" id="IPR050989">
    <property type="entry name" value="Rap1_Ran_GAP"/>
</dbReference>
<organism evidence="5 6">
    <name type="scientific">Entamoeba invadens IP1</name>
    <dbReference type="NCBI Taxonomy" id="370355"/>
    <lineage>
        <taxon>Eukaryota</taxon>
        <taxon>Amoebozoa</taxon>
        <taxon>Evosea</taxon>
        <taxon>Archamoebae</taxon>
        <taxon>Mastigamoebida</taxon>
        <taxon>Entamoebidae</taxon>
        <taxon>Entamoeba</taxon>
    </lineage>
</organism>
<dbReference type="SUPFAM" id="SSF48403">
    <property type="entry name" value="Ankyrin repeat"/>
    <property type="match status" value="1"/>
</dbReference>
<dbReference type="Gene3D" id="1.25.40.20">
    <property type="entry name" value="Ankyrin repeat-containing domain"/>
    <property type="match status" value="2"/>
</dbReference>
<dbReference type="VEuPathDB" id="AmoebaDB:EIN_129890"/>
<feature type="repeat" description="ANK" evidence="2">
    <location>
        <begin position="351"/>
        <end position="383"/>
    </location>
</feature>
<dbReference type="GO" id="GO:0051056">
    <property type="term" value="P:regulation of small GTPase mediated signal transduction"/>
    <property type="evidence" value="ECO:0007669"/>
    <property type="project" value="InterPro"/>
</dbReference>
<dbReference type="PROSITE" id="PS50297">
    <property type="entry name" value="ANK_REP_REGION"/>
    <property type="match status" value="3"/>
</dbReference>
<evidence type="ECO:0000313" key="5">
    <source>
        <dbReference type="EMBL" id="ELP91609.1"/>
    </source>
</evidence>
<dbReference type="GO" id="GO:0005096">
    <property type="term" value="F:GTPase activator activity"/>
    <property type="evidence" value="ECO:0007669"/>
    <property type="project" value="UniProtKB-KW"/>
</dbReference>
<name>L7FN97_ENTIV</name>
<dbReference type="Pfam" id="PF12796">
    <property type="entry name" value="Ank_2"/>
    <property type="match status" value="2"/>
</dbReference>